<organism evidence="1 2">
    <name type="scientific">Candidozyma pseudohaemuli</name>
    <dbReference type="NCBI Taxonomy" id="418784"/>
    <lineage>
        <taxon>Eukaryota</taxon>
        <taxon>Fungi</taxon>
        <taxon>Dikarya</taxon>
        <taxon>Ascomycota</taxon>
        <taxon>Saccharomycotina</taxon>
        <taxon>Pichiomycetes</taxon>
        <taxon>Metschnikowiaceae</taxon>
        <taxon>Candidozyma</taxon>
    </lineage>
</organism>
<comment type="caution">
    <text evidence="1">The sequence shown here is derived from an EMBL/GenBank/DDBJ whole genome shotgun (WGS) entry which is preliminary data.</text>
</comment>
<dbReference type="VEuPathDB" id="FungiDB:C7M61_004987"/>
<dbReference type="OrthoDB" id="10286887at2759"/>
<dbReference type="EMBL" id="PYFQ01000020">
    <property type="protein sequence ID" value="PSK34627.1"/>
    <property type="molecule type" value="Genomic_DNA"/>
</dbReference>
<reference evidence="1 2" key="1">
    <citation type="submission" date="2018-03" db="EMBL/GenBank/DDBJ databases">
        <title>Candida pseudohaemulonii genome assembly and annotation.</title>
        <authorList>
            <person name="Munoz J.F."/>
            <person name="Gade L.G."/>
            <person name="Chow N.A."/>
            <person name="Litvintseva A.P."/>
            <person name="Loparev V.N."/>
            <person name="Cuomo C.A."/>
        </authorList>
    </citation>
    <scope>NUCLEOTIDE SEQUENCE [LARGE SCALE GENOMIC DNA]</scope>
    <source>
        <strain evidence="1 2">B12108</strain>
    </source>
</reference>
<keyword evidence="2" id="KW-1185">Reference proteome</keyword>
<evidence type="ECO:0000313" key="2">
    <source>
        <dbReference type="Proteomes" id="UP000241107"/>
    </source>
</evidence>
<proteinExistence type="predicted"/>
<dbReference type="GeneID" id="36568374"/>
<name>A0A2P7YF82_9ASCO</name>
<dbReference type="AlphaFoldDB" id="A0A2P7YF82"/>
<protein>
    <submittedName>
        <fullName evidence="1">Uncharacterized protein</fullName>
    </submittedName>
</protein>
<dbReference type="Proteomes" id="UP000241107">
    <property type="component" value="Unassembled WGS sequence"/>
</dbReference>
<dbReference type="RefSeq" id="XP_024711517.1">
    <property type="nucleotide sequence ID" value="XM_024860299.1"/>
</dbReference>
<gene>
    <name evidence="1" type="ORF">C7M61_004987</name>
</gene>
<evidence type="ECO:0000313" key="1">
    <source>
        <dbReference type="EMBL" id="PSK34627.1"/>
    </source>
</evidence>
<sequence>MDLVSLDLAVRLGVTQFSYLPTLMKRLEQCRPTLIVNNSFYPLAPDLIDYKTKAIGIDFHERYYGLADLHGSNFQFDARFWSPKLELISGVITKDNDYLCALDHDGDRLLVSDQHGDTMCISKTILRDYERETYEDVPIFYCQTANADTIFLFSHNFVLVVKFTDLFHSLPLWCHAELTDGDGVPRDPKVEGVYVSCIRMDIVMVTDLLQCSSWNVGKDLYSHHRYNKLDDIITFIAVTEDSIELRDFQKEMMQWDEFTTTVPRKRDEYHEPIAFLFKDVFVIEETRGCFMAYDLTNRRCVHFESEFFSWIPYSLHWMFEGANDALYLSLESCSWYIP</sequence>
<accession>A0A2P7YF82</accession>